<protein>
    <submittedName>
        <fullName evidence="7">Sigma-70 family RNA polymerase sigma factor</fullName>
    </submittedName>
</protein>
<dbReference type="SUPFAM" id="SSF88659">
    <property type="entry name" value="Sigma3 and sigma4 domains of RNA polymerase sigma factors"/>
    <property type="match status" value="1"/>
</dbReference>
<reference evidence="7 8" key="1">
    <citation type="submission" date="2019-12" db="EMBL/GenBank/DDBJ databases">
        <title>Genomic-based taxomic classification of the family Erythrobacteraceae.</title>
        <authorList>
            <person name="Xu L."/>
        </authorList>
    </citation>
    <scope>NUCLEOTIDE SEQUENCE [LARGE SCALE GENOMIC DNA]</scope>
    <source>
        <strain evidence="7 8">LMG 29519</strain>
    </source>
</reference>
<dbReference type="Pfam" id="PF04542">
    <property type="entry name" value="Sigma70_r2"/>
    <property type="match status" value="1"/>
</dbReference>
<dbReference type="Proteomes" id="UP000429229">
    <property type="component" value="Unassembled WGS sequence"/>
</dbReference>
<comment type="similarity">
    <text evidence="1">Belongs to the sigma-70 factor family. ECF subfamily.</text>
</comment>
<dbReference type="AlphaFoldDB" id="A0A6I4U0K2"/>
<dbReference type="InterPro" id="IPR013325">
    <property type="entry name" value="RNA_pol_sigma_r2"/>
</dbReference>
<evidence type="ECO:0000259" key="5">
    <source>
        <dbReference type="Pfam" id="PF04542"/>
    </source>
</evidence>
<evidence type="ECO:0000259" key="6">
    <source>
        <dbReference type="Pfam" id="PF08281"/>
    </source>
</evidence>
<dbReference type="GO" id="GO:0006352">
    <property type="term" value="P:DNA-templated transcription initiation"/>
    <property type="evidence" value="ECO:0007669"/>
    <property type="project" value="InterPro"/>
</dbReference>
<keyword evidence="2" id="KW-0805">Transcription regulation</keyword>
<dbReference type="GO" id="GO:0016987">
    <property type="term" value="F:sigma factor activity"/>
    <property type="evidence" value="ECO:0007669"/>
    <property type="project" value="UniProtKB-KW"/>
</dbReference>
<dbReference type="EMBL" id="WTYR01000001">
    <property type="protein sequence ID" value="MXP09549.1"/>
    <property type="molecule type" value="Genomic_DNA"/>
</dbReference>
<dbReference type="NCBIfam" id="TIGR02937">
    <property type="entry name" value="sigma70-ECF"/>
    <property type="match status" value="1"/>
</dbReference>
<comment type="caution">
    <text evidence="7">The sequence shown here is derived from an EMBL/GenBank/DDBJ whole genome shotgun (WGS) entry which is preliminary data.</text>
</comment>
<accession>A0A6I4U0K2</accession>
<feature type="domain" description="RNA polymerase sigma-70 region 2" evidence="5">
    <location>
        <begin position="15"/>
        <end position="80"/>
    </location>
</feature>
<dbReference type="PANTHER" id="PTHR43133:SF45">
    <property type="entry name" value="RNA POLYMERASE ECF-TYPE SIGMA FACTOR"/>
    <property type="match status" value="1"/>
</dbReference>
<dbReference type="InterPro" id="IPR014284">
    <property type="entry name" value="RNA_pol_sigma-70_dom"/>
</dbReference>
<evidence type="ECO:0000256" key="4">
    <source>
        <dbReference type="ARBA" id="ARBA00023163"/>
    </source>
</evidence>
<organism evidence="7 8">
    <name type="scientific">Alteriqipengyuania halimionae</name>
    <dbReference type="NCBI Taxonomy" id="1926630"/>
    <lineage>
        <taxon>Bacteria</taxon>
        <taxon>Pseudomonadati</taxon>
        <taxon>Pseudomonadota</taxon>
        <taxon>Alphaproteobacteria</taxon>
        <taxon>Sphingomonadales</taxon>
        <taxon>Erythrobacteraceae</taxon>
        <taxon>Alteriqipengyuania</taxon>
    </lineage>
</organism>
<evidence type="ECO:0000313" key="7">
    <source>
        <dbReference type="EMBL" id="MXP09549.1"/>
    </source>
</evidence>
<dbReference type="GO" id="GO:0003677">
    <property type="term" value="F:DNA binding"/>
    <property type="evidence" value="ECO:0007669"/>
    <property type="project" value="InterPro"/>
</dbReference>
<evidence type="ECO:0000256" key="2">
    <source>
        <dbReference type="ARBA" id="ARBA00023015"/>
    </source>
</evidence>
<gene>
    <name evidence="7" type="ORF">GRI68_05100</name>
</gene>
<sequence length="175" mass="19533">MTEPAQHRLYHQAGEQFAPAIARLSKAMERDPERARDLEQDIHCELFRSFARFDGDCSLKTWVYRVSHNVAAEHRLRASRHPKPVSLDEIDTLPEPGNAERAAAESLAVARAHSLIRALPTLDAQVMLLWLEGETGTDIADVTGLKPGAVATRVHRLKALLSSKFDAPTKEYDDD</sequence>
<feature type="domain" description="RNA polymerase sigma factor 70 region 4 type 2" evidence="6">
    <location>
        <begin position="113"/>
        <end position="159"/>
    </location>
</feature>
<keyword evidence="8" id="KW-1185">Reference proteome</keyword>
<name>A0A6I4U0K2_9SPHN</name>
<keyword evidence="4" id="KW-0804">Transcription</keyword>
<keyword evidence="3" id="KW-0731">Sigma factor</keyword>
<dbReference type="InterPro" id="IPR007627">
    <property type="entry name" value="RNA_pol_sigma70_r2"/>
</dbReference>
<proteinExistence type="inferred from homology"/>
<dbReference type="OrthoDB" id="9803470at2"/>
<evidence type="ECO:0000256" key="3">
    <source>
        <dbReference type="ARBA" id="ARBA00023082"/>
    </source>
</evidence>
<dbReference type="PANTHER" id="PTHR43133">
    <property type="entry name" value="RNA POLYMERASE ECF-TYPE SIGMA FACTO"/>
    <property type="match status" value="1"/>
</dbReference>
<dbReference type="InterPro" id="IPR036388">
    <property type="entry name" value="WH-like_DNA-bd_sf"/>
</dbReference>
<dbReference type="Gene3D" id="1.10.1740.10">
    <property type="match status" value="1"/>
</dbReference>
<dbReference type="SUPFAM" id="SSF88946">
    <property type="entry name" value="Sigma2 domain of RNA polymerase sigma factors"/>
    <property type="match status" value="1"/>
</dbReference>
<dbReference type="InterPro" id="IPR039425">
    <property type="entry name" value="RNA_pol_sigma-70-like"/>
</dbReference>
<dbReference type="RefSeq" id="WP_160616232.1">
    <property type="nucleotide sequence ID" value="NZ_WTYR01000001.1"/>
</dbReference>
<dbReference type="Gene3D" id="1.10.10.10">
    <property type="entry name" value="Winged helix-like DNA-binding domain superfamily/Winged helix DNA-binding domain"/>
    <property type="match status" value="1"/>
</dbReference>
<dbReference type="InterPro" id="IPR013249">
    <property type="entry name" value="RNA_pol_sigma70_r4_t2"/>
</dbReference>
<dbReference type="Pfam" id="PF08281">
    <property type="entry name" value="Sigma70_r4_2"/>
    <property type="match status" value="1"/>
</dbReference>
<evidence type="ECO:0000313" key="8">
    <source>
        <dbReference type="Proteomes" id="UP000429229"/>
    </source>
</evidence>
<evidence type="ECO:0000256" key="1">
    <source>
        <dbReference type="ARBA" id="ARBA00010641"/>
    </source>
</evidence>
<dbReference type="InterPro" id="IPR013324">
    <property type="entry name" value="RNA_pol_sigma_r3/r4-like"/>
</dbReference>